<feature type="region of interest" description="Disordered" evidence="12">
    <location>
        <begin position="88"/>
        <end position="113"/>
    </location>
</feature>
<comment type="similarity">
    <text evidence="2 11">Belongs to the WhiB family.</text>
</comment>
<dbReference type="InterPro" id="IPR034768">
    <property type="entry name" value="4FE4S_WBL"/>
</dbReference>
<evidence type="ECO:0000256" key="6">
    <source>
        <dbReference type="ARBA" id="ARBA00023014"/>
    </source>
</evidence>
<evidence type="ECO:0000256" key="12">
    <source>
        <dbReference type="SAM" id="MobiDB-lite"/>
    </source>
</evidence>
<evidence type="ECO:0000259" key="13">
    <source>
        <dbReference type="PROSITE" id="PS51674"/>
    </source>
</evidence>
<keyword evidence="7 11" id="KW-0805">Transcription regulation</keyword>
<evidence type="ECO:0000313" key="15">
    <source>
        <dbReference type="Proteomes" id="UP001185737"/>
    </source>
</evidence>
<dbReference type="HAMAP" id="MF_01479">
    <property type="entry name" value="WhiB"/>
    <property type="match status" value="1"/>
</dbReference>
<keyword evidence="8 11" id="KW-0238">DNA-binding</keyword>
<feature type="binding site" evidence="11">
    <location>
        <position position="38"/>
    </location>
    <ligand>
        <name>[4Fe-4S] cluster</name>
        <dbReference type="ChEBI" id="CHEBI:49883"/>
    </ligand>
</feature>
<protein>
    <recommendedName>
        <fullName evidence="11">Transcriptional regulator WhiB</fullName>
    </recommendedName>
</protein>
<dbReference type="RefSeq" id="WP_317568025.1">
    <property type="nucleotide sequence ID" value="NZ_JAWLKA010000004.1"/>
</dbReference>
<evidence type="ECO:0000256" key="10">
    <source>
        <dbReference type="ARBA" id="ARBA00023163"/>
    </source>
</evidence>
<dbReference type="Proteomes" id="UP001185737">
    <property type="component" value="Unassembled WGS sequence"/>
</dbReference>
<comment type="subcellular location">
    <subcellularLocation>
        <location evidence="1 11">Cytoplasm</location>
    </subcellularLocation>
</comment>
<dbReference type="PROSITE" id="PS51674">
    <property type="entry name" value="4FE4S_WBL"/>
    <property type="match status" value="1"/>
</dbReference>
<comment type="cofactor">
    <cofactor evidence="11">
        <name>[4Fe-4S] cluster</name>
        <dbReference type="ChEBI" id="CHEBI:49883"/>
    </cofactor>
    <text evidence="11">Binds 1 [4Fe-4S] cluster per subunit. Following nitrosylation of the [4Fe-4S] cluster binds 1 [4Fe-8(NO)] cluster per subunit.</text>
</comment>
<keyword evidence="15" id="KW-1185">Reference proteome</keyword>
<evidence type="ECO:0000256" key="9">
    <source>
        <dbReference type="ARBA" id="ARBA00023157"/>
    </source>
</evidence>
<comment type="function">
    <text evidence="11">Acts as a transcriptional regulator. Probably redox-responsive. The apo- but not holo-form probably binds DNA.</text>
</comment>
<dbReference type="Pfam" id="PF02467">
    <property type="entry name" value="Whib"/>
    <property type="match status" value="1"/>
</dbReference>
<feature type="compositionally biased region" description="Basic and acidic residues" evidence="12">
    <location>
        <begin position="14"/>
        <end position="24"/>
    </location>
</feature>
<proteinExistence type="inferred from homology"/>
<evidence type="ECO:0000256" key="4">
    <source>
        <dbReference type="ARBA" id="ARBA00022723"/>
    </source>
</evidence>
<reference evidence="14 15" key="1">
    <citation type="submission" date="2023-10" db="EMBL/GenBank/DDBJ databases">
        <title>Development of a sustainable strategy for remediation of hydrocarbon-contaminated territories based on the waste exchange concept.</title>
        <authorList>
            <person name="Krivoruchko A."/>
        </authorList>
    </citation>
    <scope>NUCLEOTIDE SEQUENCE [LARGE SCALE GENOMIC DNA]</scope>
    <source>
        <strain evidence="14 15">IEGM 60</strain>
    </source>
</reference>
<dbReference type="PANTHER" id="PTHR38839">
    <property type="entry name" value="TRANSCRIPTIONAL REGULATOR WHID-RELATED"/>
    <property type="match status" value="1"/>
</dbReference>
<gene>
    <name evidence="11" type="primary">whiB</name>
    <name evidence="14" type="ORF">R3Q59_08595</name>
</gene>
<name>A0ABU4CAQ5_RHOJO</name>
<keyword evidence="5 11" id="KW-0408">Iron</keyword>
<evidence type="ECO:0000313" key="14">
    <source>
        <dbReference type="EMBL" id="MDV6280559.1"/>
    </source>
</evidence>
<sequence length="113" mass="12471">MASLPCPVPPPVHPDGRDPRRTDPHGPLVAEWGARAACRGVDAAIFFSPDKERGLDRARREAEAKRLCASCPALTLCRDYALSAPEPYGTWGGMSETERRRYARQQRRAAGIQ</sequence>
<evidence type="ECO:0000256" key="2">
    <source>
        <dbReference type="ARBA" id="ARBA00006597"/>
    </source>
</evidence>
<feature type="region of interest" description="Disordered" evidence="12">
    <location>
        <begin position="1"/>
        <end position="27"/>
    </location>
</feature>
<dbReference type="EMBL" id="JAWLKA010000004">
    <property type="protein sequence ID" value="MDV6280559.1"/>
    <property type="molecule type" value="Genomic_DNA"/>
</dbReference>
<feature type="binding site" evidence="11">
    <location>
        <position position="71"/>
    </location>
    <ligand>
        <name>[4Fe-4S] cluster</name>
        <dbReference type="ChEBI" id="CHEBI:49883"/>
    </ligand>
</feature>
<comment type="caution">
    <text evidence="14">The sequence shown here is derived from an EMBL/GenBank/DDBJ whole genome shotgun (WGS) entry which is preliminary data.</text>
</comment>
<keyword evidence="3 11" id="KW-0004">4Fe-4S</keyword>
<evidence type="ECO:0000256" key="1">
    <source>
        <dbReference type="ARBA" id="ARBA00004496"/>
    </source>
</evidence>
<feature type="domain" description="4Fe-4S Wbl-type" evidence="13">
    <location>
        <begin position="37"/>
        <end position="101"/>
    </location>
</feature>
<feature type="compositionally biased region" description="Pro residues" evidence="12">
    <location>
        <begin position="1"/>
        <end position="13"/>
    </location>
</feature>
<comment type="PTM">
    <text evidence="11">The Fe-S cluster can be nitrosylated by nitric oxide (NO).</text>
</comment>
<keyword evidence="10 11" id="KW-0804">Transcription</keyword>
<keyword evidence="11" id="KW-0963">Cytoplasm</keyword>
<feature type="binding site" evidence="11">
    <location>
        <position position="68"/>
    </location>
    <ligand>
        <name>[4Fe-4S] cluster</name>
        <dbReference type="ChEBI" id="CHEBI:49883"/>
    </ligand>
</feature>
<evidence type="ECO:0000256" key="5">
    <source>
        <dbReference type="ARBA" id="ARBA00023004"/>
    </source>
</evidence>
<keyword evidence="9 11" id="KW-1015">Disulfide bond</keyword>
<feature type="binding site" evidence="11">
    <location>
        <position position="77"/>
    </location>
    <ligand>
        <name>[4Fe-4S] cluster</name>
        <dbReference type="ChEBI" id="CHEBI:49883"/>
    </ligand>
</feature>
<keyword evidence="6 11" id="KW-0411">Iron-sulfur</keyword>
<evidence type="ECO:0000256" key="11">
    <source>
        <dbReference type="HAMAP-Rule" id="MF_01479"/>
    </source>
</evidence>
<dbReference type="InterPro" id="IPR003482">
    <property type="entry name" value="Whib"/>
</dbReference>
<organism evidence="14 15">
    <name type="scientific">Rhodococcus jostii</name>
    <dbReference type="NCBI Taxonomy" id="132919"/>
    <lineage>
        <taxon>Bacteria</taxon>
        <taxon>Bacillati</taxon>
        <taxon>Actinomycetota</taxon>
        <taxon>Actinomycetes</taxon>
        <taxon>Mycobacteriales</taxon>
        <taxon>Nocardiaceae</taxon>
        <taxon>Rhodococcus</taxon>
    </lineage>
</organism>
<evidence type="ECO:0000256" key="7">
    <source>
        <dbReference type="ARBA" id="ARBA00023015"/>
    </source>
</evidence>
<evidence type="ECO:0000256" key="3">
    <source>
        <dbReference type="ARBA" id="ARBA00022485"/>
    </source>
</evidence>
<keyword evidence="4 11" id="KW-0479">Metal-binding</keyword>
<accession>A0ABU4CAQ5</accession>
<comment type="PTM">
    <text evidence="11">Upon Fe-S cluster removal intramolecular disulfide bonds are formed.</text>
</comment>
<evidence type="ECO:0000256" key="8">
    <source>
        <dbReference type="ARBA" id="ARBA00023125"/>
    </source>
</evidence>